<evidence type="ECO:0000256" key="1">
    <source>
        <dbReference type="SAM" id="Phobius"/>
    </source>
</evidence>
<dbReference type="EMBL" id="UZWD01000014">
    <property type="protein sequence ID" value="VDS03747.1"/>
    <property type="molecule type" value="Genomic_DNA"/>
</dbReference>
<keyword evidence="1" id="KW-0812">Transmembrane</keyword>
<dbReference type="Pfam" id="PF09955">
    <property type="entry name" value="DUF2189"/>
    <property type="match status" value="1"/>
</dbReference>
<evidence type="ECO:0000313" key="2">
    <source>
        <dbReference type="EMBL" id="VDS03747.1"/>
    </source>
</evidence>
<dbReference type="InterPro" id="IPR018692">
    <property type="entry name" value="DUF2189"/>
</dbReference>
<proteinExistence type="predicted"/>
<protein>
    <recommendedName>
        <fullName evidence="4">DUF2189 domain-containing protein</fullName>
    </recommendedName>
</protein>
<dbReference type="Proteomes" id="UP000268844">
    <property type="component" value="Unassembled WGS sequence"/>
</dbReference>
<evidence type="ECO:0008006" key="4">
    <source>
        <dbReference type="Google" id="ProtNLM"/>
    </source>
</evidence>
<accession>A0A3S5D388</accession>
<organism evidence="2 3">
    <name type="scientific">Devosia equisanguinis</name>
    <dbReference type="NCBI Taxonomy" id="2490941"/>
    <lineage>
        <taxon>Bacteria</taxon>
        <taxon>Pseudomonadati</taxon>
        <taxon>Pseudomonadota</taxon>
        <taxon>Alphaproteobacteria</taxon>
        <taxon>Hyphomicrobiales</taxon>
        <taxon>Devosiaceae</taxon>
        <taxon>Devosia</taxon>
    </lineage>
</organism>
<reference evidence="2 3" key="1">
    <citation type="submission" date="2018-12" db="EMBL/GenBank/DDBJ databases">
        <authorList>
            <person name="Criscuolo A."/>
        </authorList>
    </citation>
    <scope>NUCLEOTIDE SEQUENCE [LARGE SCALE GENOMIC DNA]</scope>
    <source>
        <strain evidence="2">ACIP1116281</strain>
    </source>
</reference>
<dbReference type="AlphaFoldDB" id="A0A3S5D388"/>
<feature type="transmembrane region" description="Helical" evidence="1">
    <location>
        <begin position="74"/>
        <end position="94"/>
    </location>
</feature>
<feature type="transmembrane region" description="Helical" evidence="1">
    <location>
        <begin position="218"/>
        <end position="250"/>
    </location>
</feature>
<gene>
    <name evidence="2" type="ORF">DEVEQU_00875</name>
</gene>
<feature type="transmembrane region" description="Helical" evidence="1">
    <location>
        <begin position="49"/>
        <end position="68"/>
    </location>
</feature>
<name>A0A3S5D388_9HYPH</name>
<keyword evidence="1" id="KW-1133">Transmembrane helix</keyword>
<feature type="transmembrane region" description="Helical" evidence="1">
    <location>
        <begin position="120"/>
        <end position="148"/>
    </location>
</feature>
<feature type="transmembrane region" description="Helical" evidence="1">
    <location>
        <begin position="168"/>
        <end position="197"/>
    </location>
</feature>
<keyword evidence="1" id="KW-0472">Membrane</keyword>
<keyword evidence="3" id="KW-1185">Reference proteome</keyword>
<dbReference type="OrthoDB" id="9809543at2"/>
<dbReference type="RefSeq" id="WP_126149347.1">
    <property type="nucleotide sequence ID" value="NZ_JBHTMH010000004.1"/>
</dbReference>
<sequence length="264" mass="28573">MTQAADVIPPYEPAAPRAVDHNRHLPLSAPFAWLAAGWRDLWSNPMPSLAYGSGVVLVSWGIISLMFTYGWAQILFPALAGFLVVGPLLATGLYEKSRRLAARKKVTLWDMLFPRGGMHLFFVGAVLMTLMLVWVRAAVLLYALFFGWRAFPGFDQIIQTLLTTPEGIGLLAVGTAVGGLFAAFSFAIGAFSIPMVLDQKLDAFSAMGMSLSLVTNNLGPALIWAALVVGLVIVSLLTGFLGLIIIFPLLGHATWHAYLAVREE</sequence>
<evidence type="ECO:0000313" key="3">
    <source>
        <dbReference type="Proteomes" id="UP000268844"/>
    </source>
</evidence>